<evidence type="ECO:0000313" key="3">
    <source>
        <dbReference type="EMBL" id="KAG1908588.1"/>
    </source>
</evidence>
<keyword evidence="1" id="KW-0732">Signal</keyword>
<comment type="caution">
    <text evidence="2">The sequence shown here is derived from an EMBL/GenBank/DDBJ whole genome shotgun (WGS) entry which is preliminary data.</text>
</comment>
<proteinExistence type="predicted"/>
<evidence type="ECO:0000313" key="2">
    <source>
        <dbReference type="EMBL" id="KAG1906874.1"/>
    </source>
</evidence>
<feature type="signal peptide" evidence="1">
    <location>
        <begin position="1"/>
        <end position="21"/>
    </location>
</feature>
<evidence type="ECO:0000256" key="1">
    <source>
        <dbReference type="SAM" id="SignalP"/>
    </source>
</evidence>
<protein>
    <recommendedName>
        <fullName evidence="5">Secreted protein</fullName>
    </recommendedName>
</protein>
<name>A0AAD4EKX0_9AGAM</name>
<evidence type="ECO:0000313" key="4">
    <source>
        <dbReference type="Proteomes" id="UP001195769"/>
    </source>
</evidence>
<sequence length="95" mass="10268">MLILPLFFGFLLASLAVGGVATRFDVLLTQVAISCPLRAHFVDGLCAGRDLDGKNRREHSKCCEGGNSRIETNINHLACVLQPLETPPSILQHGL</sequence>
<organism evidence="2 4">
    <name type="scientific">Suillus fuscotomentosus</name>
    <dbReference type="NCBI Taxonomy" id="1912939"/>
    <lineage>
        <taxon>Eukaryota</taxon>
        <taxon>Fungi</taxon>
        <taxon>Dikarya</taxon>
        <taxon>Basidiomycota</taxon>
        <taxon>Agaricomycotina</taxon>
        <taxon>Agaricomycetes</taxon>
        <taxon>Agaricomycetidae</taxon>
        <taxon>Boletales</taxon>
        <taxon>Suillineae</taxon>
        <taxon>Suillaceae</taxon>
        <taxon>Suillus</taxon>
    </lineage>
</organism>
<dbReference type="AlphaFoldDB" id="A0AAD4EKX0"/>
<accession>A0AAD4EKX0</accession>
<dbReference type="RefSeq" id="XP_041234163.1">
    <property type="nucleotide sequence ID" value="XM_041370890.1"/>
</dbReference>
<dbReference type="Proteomes" id="UP001195769">
    <property type="component" value="Unassembled WGS sequence"/>
</dbReference>
<dbReference type="GeneID" id="64665188"/>
<keyword evidence="4" id="KW-1185">Reference proteome</keyword>
<dbReference type="EMBL" id="JABBWK010000001">
    <property type="protein sequence ID" value="KAG1908588.1"/>
    <property type="molecule type" value="Genomic_DNA"/>
</dbReference>
<dbReference type="EMBL" id="JABBWK010000003">
    <property type="protein sequence ID" value="KAG1906874.1"/>
    <property type="molecule type" value="Genomic_DNA"/>
</dbReference>
<gene>
    <name evidence="3" type="ORF">F5891DRAFT_20488</name>
    <name evidence="2" type="ORF">F5891DRAFT_346215</name>
</gene>
<reference evidence="2" key="1">
    <citation type="journal article" date="2020" name="New Phytol.">
        <title>Comparative genomics reveals dynamic genome evolution in host specialist ectomycorrhizal fungi.</title>
        <authorList>
            <person name="Lofgren L.A."/>
            <person name="Nguyen N.H."/>
            <person name="Vilgalys R."/>
            <person name="Ruytinx J."/>
            <person name="Liao H.L."/>
            <person name="Branco S."/>
            <person name="Kuo A."/>
            <person name="LaButti K."/>
            <person name="Lipzen A."/>
            <person name="Andreopoulos W."/>
            <person name="Pangilinan J."/>
            <person name="Riley R."/>
            <person name="Hundley H."/>
            <person name="Na H."/>
            <person name="Barry K."/>
            <person name="Grigoriev I.V."/>
            <person name="Stajich J.E."/>
            <person name="Kennedy P.G."/>
        </authorList>
    </citation>
    <scope>NUCLEOTIDE SEQUENCE</scope>
    <source>
        <strain evidence="2">FC203</strain>
    </source>
</reference>
<feature type="chain" id="PRO_5042441177" description="Secreted protein" evidence="1">
    <location>
        <begin position="22"/>
        <end position="95"/>
    </location>
</feature>
<evidence type="ECO:0008006" key="5">
    <source>
        <dbReference type="Google" id="ProtNLM"/>
    </source>
</evidence>